<keyword evidence="2" id="KW-0732">Signal</keyword>
<evidence type="ECO:0000256" key="2">
    <source>
        <dbReference type="SAM" id="SignalP"/>
    </source>
</evidence>
<dbReference type="AlphaFoldDB" id="A0A0A9GWI2"/>
<sequence length="156" mass="17103">MWQWAGPYASKFMVLLARLILATSLPPSRSPALHTSRNHDAQTGLCASKNQSRRKVATYRLIDDQTITDRRRHGAARTTVNQTNRAALAWLSVGVVRCSLPCYSLSFVNLAKDCSPPSMNSSRSLLSSPLFASSSPKFRSTTSIPSSPSPHAPQFQ</sequence>
<feature type="compositionally biased region" description="Pro residues" evidence="1">
    <location>
        <begin position="147"/>
        <end position="156"/>
    </location>
</feature>
<feature type="signal peptide" evidence="2">
    <location>
        <begin position="1"/>
        <end position="22"/>
    </location>
</feature>
<evidence type="ECO:0000313" key="3">
    <source>
        <dbReference type="EMBL" id="JAE26921.1"/>
    </source>
</evidence>
<feature type="chain" id="PRO_5002046409" evidence="2">
    <location>
        <begin position="23"/>
        <end position="156"/>
    </location>
</feature>
<name>A0A0A9GWI2_ARUDO</name>
<evidence type="ECO:0000256" key="1">
    <source>
        <dbReference type="SAM" id="MobiDB-lite"/>
    </source>
</evidence>
<reference evidence="3" key="2">
    <citation type="journal article" date="2015" name="Data Brief">
        <title>Shoot transcriptome of the giant reed, Arundo donax.</title>
        <authorList>
            <person name="Barrero R.A."/>
            <person name="Guerrero F.D."/>
            <person name="Moolhuijzen P."/>
            <person name="Goolsby J.A."/>
            <person name="Tidwell J."/>
            <person name="Bellgard S.E."/>
            <person name="Bellgard M.I."/>
        </authorList>
    </citation>
    <scope>NUCLEOTIDE SEQUENCE</scope>
    <source>
        <tissue evidence="3">Shoot tissue taken approximately 20 cm above the soil surface</tissue>
    </source>
</reference>
<proteinExistence type="predicted"/>
<feature type="region of interest" description="Disordered" evidence="1">
    <location>
        <begin position="132"/>
        <end position="156"/>
    </location>
</feature>
<accession>A0A0A9GWI2</accession>
<organism evidence="3">
    <name type="scientific">Arundo donax</name>
    <name type="common">Giant reed</name>
    <name type="synonym">Donax arundinaceus</name>
    <dbReference type="NCBI Taxonomy" id="35708"/>
    <lineage>
        <taxon>Eukaryota</taxon>
        <taxon>Viridiplantae</taxon>
        <taxon>Streptophyta</taxon>
        <taxon>Embryophyta</taxon>
        <taxon>Tracheophyta</taxon>
        <taxon>Spermatophyta</taxon>
        <taxon>Magnoliopsida</taxon>
        <taxon>Liliopsida</taxon>
        <taxon>Poales</taxon>
        <taxon>Poaceae</taxon>
        <taxon>PACMAD clade</taxon>
        <taxon>Arundinoideae</taxon>
        <taxon>Arundineae</taxon>
        <taxon>Arundo</taxon>
    </lineage>
</organism>
<reference evidence="3" key="1">
    <citation type="submission" date="2014-09" db="EMBL/GenBank/DDBJ databases">
        <authorList>
            <person name="Magalhaes I.L.F."/>
            <person name="Oliveira U."/>
            <person name="Santos F.R."/>
            <person name="Vidigal T.H.D.A."/>
            <person name="Brescovit A.D."/>
            <person name="Santos A.J."/>
        </authorList>
    </citation>
    <scope>NUCLEOTIDE SEQUENCE</scope>
    <source>
        <tissue evidence="3">Shoot tissue taken approximately 20 cm above the soil surface</tissue>
    </source>
</reference>
<dbReference type="EMBL" id="GBRH01170975">
    <property type="protein sequence ID" value="JAE26921.1"/>
    <property type="molecule type" value="Transcribed_RNA"/>
</dbReference>
<feature type="compositionally biased region" description="Low complexity" evidence="1">
    <location>
        <begin position="132"/>
        <end position="146"/>
    </location>
</feature>
<protein>
    <submittedName>
        <fullName evidence="3">Sig6</fullName>
    </submittedName>
</protein>